<gene>
    <name evidence="2" type="ORF">AKO1_005250</name>
</gene>
<dbReference type="EMBL" id="JAOPGA020000166">
    <property type="protein sequence ID" value="KAL0477323.1"/>
    <property type="molecule type" value="Genomic_DNA"/>
</dbReference>
<dbReference type="Proteomes" id="UP001431209">
    <property type="component" value="Unassembled WGS sequence"/>
</dbReference>
<reference evidence="2 3" key="1">
    <citation type="submission" date="2024-03" db="EMBL/GenBank/DDBJ databases">
        <title>The Acrasis kona genome and developmental transcriptomes reveal deep origins of eukaryotic multicellular pathways.</title>
        <authorList>
            <person name="Sheikh S."/>
            <person name="Fu C.-J."/>
            <person name="Brown M.W."/>
            <person name="Baldauf S.L."/>
        </authorList>
    </citation>
    <scope>NUCLEOTIDE SEQUENCE [LARGE SCALE GENOMIC DNA]</scope>
    <source>
        <strain evidence="2 3">ATCC MYA-3509</strain>
    </source>
</reference>
<keyword evidence="3" id="KW-1185">Reference proteome</keyword>
<accession>A0AAW2YJX3</accession>
<dbReference type="AlphaFoldDB" id="A0AAW2YJX3"/>
<protein>
    <submittedName>
        <fullName evidence="2">MutM</fullName>
    </submittedName>
</protein>
<evidence type="ECO:0000313" key="3">
    <source>
        <dbReference type="Proteomes" id="UP001431209"/>
    </source>
</evidence>
<feature type="compositionally biased region" description="Polar residues" evidence="1">
    <location>
        <begin position="114"/>
        <end position="124"/>
    </location>
</feature>
<name>A0AAW2YJX3_9EUKA</name>
<organism evidence="2 3">
    <name type="scientific">Acrasis kona</name>
    <dbReference type="NCBI Taxonomy" id="1008807"/>
    <lineage>
        <taxon>Eukaryota</taxon>
        <taxon>Discoba</taxon>
        <taxon>Heterolobosea</taxon>
        <taxon>Tetramitia</taxon>
        <taxon>Eutetramitia</taxon>
        <taxon>Acrasidae</taxon>
        <taxon>Acrasis</taxon>
    </lineage>
</organism>
<feature type="compositionally biased region" description="Basic and acidic residues" evidence="1">
    <location>
        <begin position="92"/>
        <end position="113"/>
    </location>
</feature>
<sequence length="147" mass="17182">MKRLSTATRGLLFMQKKNGNIVDDEDDVKQKEVVPQERGEQWTSPEFEKGVKHAPPVITDNNSLYSFYASPEGTKSAKHTHEVGRKKFGTLKKKEEEDKMLEEELKKQEEEKINNMNSIYVLQTNKDKKRKNDNKKETNKNKKRKTN</sequence>
<feature type="compositionally biased region" description="Basic and acidic residues" evidence="1">
    <location>
        <begin position="28"/>
        <end position="51"/>
    </location>
</feature>
<feature type="region of interest" description="Disordered" evidence="1">
    <location>
        <begin position="23"/>
        <end position="61"/>
    </location>
</feature>
<proteinExistence type="predicted"/>
<evidence type="ECO:0000313" key="2">
    <source>
        <dbReference type="EMBL" id="KAL0477323.1"/>
    </source>
</evidence>
<feature type="region of interest" description="Disordered" evidence="1">
    <location>
        <begin position="73"/>
        <end position="147"/>
    </location>
</feature>
<comment type="caution">
    <text evidence="2">The sequence shown here is derived from an EMBL/GenBank/DDBJ whole genome shotgun (WGS) entry which is preliminary data.</text>
</comment>
<evidence type="ECO:0000256" key="1">
    <source>
        <dbReference type="SAM" id="MobiDB-lite"/>
    </source>
</evidence>